<gene>
    <name evidence="1" type="ORF">S12H4_36660</name>
</gene>
<comment type="caution">
    <text evidence="1">The sequence shown here is derived from an EMBL/GenBank/DDBJ whole genome shotgun (WGS) entry which is preliminary data.</text>
</comment>
<dbReference type="AlphaFoldDB" id="X1TNR0"/>
<reference evidence="1" key="1">
    <citation type="journal article" date="2014" name="Front. Microbiol.">
        <title>High frequency of phylogenetically diverse reductive dehalogenase-homologous genes in deep subseafloor sedimentary metagenomes.</title>
        <authorList>
            <person name="Kawai M."/>
            <person name="Futagami T."/>
            <person name="Toyoda A."/>
            <person name="Takaki Y."/>
            <person name="Nishi S."/>
            <person name="Hori S."/>
            <person name="Arai W."/>
            <person name="Tsubouchi T."/>
            <person name="Morono Y."/>
            <person name="Uchiyama I."/>
            <person name="Ito T."/>
            <person name="Fujiyama A."/>
            <person name="Inagaki F."/>
            <person name="Takami H."/>
        </authorList>
    </citation>
    <scope>NUCLEOTIDE SEQUENCE</scope>
    <source>
        <strain evidence="1">Expedition CK06-06</strain>
    </source>
</reference>
<sequence>MAITPLPRGLGNTYVIKGQIEGDYRTQRISLFDGRFDTAYRIIEFIIAPKKIIGNSNQSCSAKLCTEDQNLFGTTGQDSGEWNWQDNREIGWATWAQFSTNISRSYNSIIDPENLIIEDLFIGGVVNEDQPNNIFNYMIVMEKYSISQAEGTLTYIRNRGQALGDTSI</sequence>
<proteinExistence type="predicted"/>
<name>X1TNR0_9ZZZZ</name>
<evidence type="ECO:0000313" key="1">
    <source>
        <dbReference type="EMBL" id="GAI92986.1"/>
    </source>
</evidence>
<accession>X1TNR0</accession>
<dbReference type="EMBL" id="BARW01021875">
    <property type="protein sequence ID" value="GAI92986.1"/>
    <property type="molecule type" value="Genomic_DNA"/>
</dbReference>
<protein>
    <submittedName>
        <fullName evidence="1">Uncharacterized protein</fullName>
    </submittedName>
</protein>
<organism evidence="1">
    <name type="scientific">marine sediment metagenome</name>
    <dbReference type="NCBI Taxonomy" id="412755"/>
    <lineage>
        <taxon>unclassified sequences</taxon>
        <taxon>metagenomes</taxon>
        <taxon>ecological metagenomes</taxon>
    </lineage>
</organism>